<dbReference type="GO" id="GO:0004022">
    <property type="term" value="F:alcohol dehydrogenase (NAD+) activity"/>
    <property type="evidence" value="ECO:0007669"/>
    <property type="project" value="TreeGrafter"/>
</dbReference>
<keyword evidence="3" id="KW-0560">Oxidoreductase</keyword>
<evidence type="ECO:0000256" key="2">
    <source>
        <dbReference type="ARBA" id="ARBA00007358"/>
    </source>
</evidence>
<dbReference type="Pfam" id="PF00465">
    <property type="entry name" value="Fe-ADH"/>
    <property type="match status" value="1"/>
</dbReference>
<dbReference type="InterPro" id="IPR039697">
    <property type="entry name" value="Alcohol_dehydrogenase_Fe"/>
</dbReference>
<dbReference type="AlphaFoldDB" id="A0A106BNH9"/>
<dbReference type="OrthoDB" id="9815791at2"/>
<evidence type="ECO:0000259" key="4">
    <source>
        <dbReference type="Pfam" id="PF00465"/>
    </source>
</evidence>
<comment type="caution">
    <text evidence="6">The sequence shown here is derived from an EMBL/GenBank/DDBJ whole genome shotgun (WGS) entry which is preliminary data.</text>
</comment>
<sequence length="393" mass="40680">MTEFSISRLPRIEFGSGALAKLPAIARGYGAHALLVTGAGSLKSSPFWPGVTAGLKGQGISWLHLAIPGEPSPQMVDEAVRALRTEPIDVVIGIGGGSALDAAKAIAGLLKPGNSVMDHLEGVGPELPYCGPATPFIAVPTTAGTGSEATKNAVLSLQGPDGYKKSFRDEKLVAEYALVDPDLLATCPPSVIAANGMDAVTQLLESYVSSRATPLTDSLAWGGMKAARDGLLALYTDAGDAAARERMAYAALVSGITLAQVGLGSVHGLAAPLGAFFPIPHGVACGTLVATATRLNIETLRTREPVHPALEKYAQVGRLLSKQGHLDQTAAHAALINTLEAWTLELKLPTLAHYGVTPADIPRIVANSRGSSMKTNPVLLEDSEIAAILTARI</sequence>
<dbReference type="STRING" id="1123392.GCA_000376425_02699"/>
<dbReference type="CDD" id="cd08183">
    <property type="entry name" value="Fe-ADH-like"/>
    <property type="match status" value="1"/>
</dbReference>
<keyword evidence="7" id="KW-1185">Reference proteome</keyword>
<proteinExistence type="inferred from homology"/>
<protein>
    <submittedName>
        <fullName evidence="6">Alcohol dehydrogenase</fullName>
    </submittedName>
</protein>
<feature type="domain" description="Alcohol dehydrogenase iron-type/glycerol dehydrogenase GldA" evidence="4">
    <location>
        <begin position="11"/>
        <end position="181"/>
    </location>
</feature>
<dbReference type="PANTHER" id="PTHR11496:SF102">
    <property type="entry name" value="ALCOHOL DEHYDROGENASE 4"/>
    <property type="match status" value="1"/>
</dbReference>
<evidence type="ECO:0000256" key="3">
    <source>
        <dbReference type="ARBA" id="ARBA00023002"/>
    </source>
</evidence>
<dbReference type="Proteomes" id="UP000064243">
    <property type="component" value="Unassembled WGS sequence"/>
</dbReference>
<dbReference type="RefSeq" id="WP_059755548.1">
    <property type="nucleotide sequence ID" value="NZ_LDUG01000024.1"/>
</dbReference>
<dbReference type="Gene3D" id="1.20.1090.10">
    <property type="entry name" value="Dehydroquinate synthase-like - alpha domain"/>
    <property type="match status" value="1"/>
</dbReference>
<dbReference type="Gene3D" id="3.40.50.1970">
    <property type="match status" value="1"/>
</dbReference>
<dbReference type="EMBL" id="LDUG01000024">
    <property type="protein sequence ID" value="KVW95691.1"/>
    <property type="molecule type" value="Genomic_DNA"/>
</dbReference>
<dbReference type="PANTHER" id="PTHR11496">
    <property type="entry name" value="ALCOHOL DEHYDROGENASE"/>
    <property type="match status" value="1"/>
</dbReference>
<dbReference type="PATRIC" id="fig|36861.3.peg.1592"/>
<dbReference type="Pfam" id="PF25137">
    <property type="entry name" value="ADH_Fe_C"/>
    <property type="match status" value="1"/>
</dbReference>
<feature type="domain" description="Fe-containing alcohol dehydrogenase-like C-terminal" evidence="5">
    <location>
        <begin position="193"/>
        <end position="391"/>
    </location>
</feature>
<dbReference type="SUPFAM" id="SSF56796">
    <property type="entry name" value="Dehydroquinate synthase-like"/>
    <property type="match status" value="1"/>
</dbReference>
<evidence type="ECO:0000259" key="5">
    <source>
        <dbReference type="Pfam" id="PF25137"/>
    </source>
</evidence>
<evidence type="ECO:0000256" key="1">
    <source>
        <dbReference type="ARBA" id="ARBA00001962"/>
    </source>
</evidence>
<accession>A0A106BNH9</accession>
<comment type="similarity">
    <text evidence="2">Belongs to the iron-containing alcohol dehydrogenase family.</text>
</comment>
<gene>
    <name evidence="6" type="ORF">ABW22_09655</name>
</gene>
<dbReference type="InterPro" id="IPR056798">
    <property type="entry name" value="ADH_Fe_C"/>
</dbReference>
<reference evidence="6 7" key="1">
    <citation type="journal article" date="2015" name="Appl. Environ. Microbiol.">
        <title>Aerobic and Anaerobic Thiosulfate Oxidation by a Cold-Adapted, Subglacial Chemoautotroph.</title>
        <authorList>
            <person name="Harrold Z.R."/>
            <person name="Skidmore M.L."/>
            <person name="Hamilton T.L."/>
            <person name="Desch L."/>
            <person name="Amada K."/>
            <person name="van Gelder W."/>
            <person name="Glover K."/>
            <person name="Roden E.E."/>
            <person name="Boyd E.S."/>
        </authorList>
    </citation>
    <scope>NUCLEOTIDE SEQUENCE [LARGE SCALE GENOMIC DNA]</scope>
    <source>
        <strain evidence="6 7">RG</strain>
    </source>
</reference>
<organism evidence="6 7">
    <name type="scientific">Thiobacillus denitrificans</name>
    <dbReference type="NCBI Taxonomy" id="36861"/>
    <lineage>
        <taxon>Bacteria</taxon>
        <taxon>Pseudomonadati</taxon>
        <taxon>Pseudomonadota</taxon>
        <taxon>Betaproteobacteria</taxon>
        <taxon>Nitrosomonadales</taxon>
        <taxon>Thiobacillaceae</taxon>
        <taxon>Thiobacillus</taxon>
    </lineage>
</organism>
<comment type="cofactor">
    <cofactor evidence="1">
        <name>Fe cation</name>
        <dbReference type="ChEBI" id="CHEBI:24875"/>
    </cofactor>
</comment>
<dbReference type="GO" id="GO:0046872">
    <property type="term" value="F:metal ion binding"/>
    <property type="evidence" value="ECO:0007669"/>
    <property type="project" value="InterPro"/>
</dbReference>
<dbReference type="InterPro" id="IPR001670">
    <property type="entry name" value="ADH_Fe/GldA"/>
</dbReference>
<name>A0A106BNH9_THIDE</name>
<evidence type="ECO:0000313" key="7">
    <source>
        <dbReference type="Proteomes" id="UP000064243"/>
    </source>
</evidence>
<evidence type="ECO:0000313" key="6">
    <source>
        <dbReference type="EMBL" id="KVW95691.1"/>
    </source>
</evidence>
<dbReference type="FunFam" id="3.40.50.1970:FF:000003">
    <property type="entry name" value="Alcohol dehydrogenase, iron-containing"/>
    <property type="match status" value="1"/>
</dbReference>